<keyword evidence="5" id="KW-0472">Membrane</keyword>
<dbReference type="SMART" id="SM00408">
    <property type="entry name" value="IGc2"/>
    <property type="match status" value="4"/>
</dbReference>
<evidence type="ECO:0000256" key="4">
    <source>
        <dbReference type="SAM" id="MobiDB-lite"/>
    </source>
</evidence>
<dbReference type="Pfam" id="PF07679">
    <property type="entry name" value="I-set"/>
    <property type="match status" value="2"/>
</dbReference>
<comment type="caution">
    <text evidence="9">The sequence shown here is derived from an EMBL/GenBank/DDBJ whole genome shotgun (WGS) entry which is preliminary data.</text>
</comment>
<evidence type="ECO:0000256" key="6">
    <source>
        <dbReference type="SAM" id="SignalP"/>
    </source>
</evidence>
<dbReference type="Pfam" id="PF00041">
    <property type="entry name" value="fn3"/>
    <property type="match status" value="2"/>
</dbReference>
<dbReference type="SUPFAM" id="SSF48726">
    <property type="entry name" value="Immunoglobulin"/>
    <property type="match status" value="5"/>
</dbReference>
<gene>
    <name evidence="9" type="ORF">PMAYCL1PPCAC_19277</name>
</gene>
<dbReference type="SMART" id="SM00409">
    <property type="entry name" value="IG"/>
    <property type="match status" value="4"/>
</dbReference>
<feature type="chain" id="PRO_5042827785" evidence="6">
    <location>
        <begin position="22"/>
        <end position="1195"/>
    </location>
</feature>
<evidence type="ECO:0000256" key="3">
    <source>
        <dbReference type="ARBA" id="ARBA00023319"/>
    </source>
</evidence>
<feature type="non-terminal residue" evidence="9">
    <location>
        <position position="1195"/>
    </location>
</feature>
<dbReference type="Gene3D" id="2.60.40.10">
    <property type="entry name" value="Immunoglobulins"/>
    <property type="match status" value="9"/>
</dbReference>
<dbReference type="InterPro" id="IPR003961">
    <property type="entry name" value="FN3_dom"/>
</dbReference>
<feature type="domain" description="Fibronectin type-III" evidence="8">
    <location>
        <begin position="747"/>
        <end position="862"/>
    </location>
</feature>
<evidence type="ECO:0000259" key="7">
    <source>
        <dbReference type="PROSITE" id="PS50835"/>
    </source>
</evidence>
<keyword evidence="2" id="KW-1015">Disulfide bond</keyword>
<feature type="domain" description="Ig-like" evidence="7">
    <location>
        <begin position="235"/>
        <end position="327"/>
    </location>
</feature>
<dbReference type="InterPro" id="IPR036116">
    <property type="entry name" value="FN3_sf"/>
</dbReference>
<keyword evidence="3" id="KW-0393">Immunoglobulin domain</keyword>
<proteinExistence type="predicted"/>
<dbReference type="Gene3D" id="3.10.100.10">
    <property type="entry name" value="Mannose-Binding Protein A, subunit A"/>
    <property type="match status" value="1"/>
</dbReference>
<keyword evidence="6" id="KW-0732">Signal</keyword>
<feature type="signal peptide" evidence="6">
    <location>
        <begin position="1"/>
        <end position="21"/>
    </location>
</feature>
<feature type="domain" description="Ig-like" evidence="7">
    <location>
        <begin position="147"/>
        <end position="227"/>
    </location>
</feature>
<reference evidence="10" key="1">
    <citation type="submission" date="2022-10" db="EMBL/GenBank/DDBJ databases">
        <title>Genome assembly of Pristionchus species.</title>
        <authorList>
            <person name="Yoshida K."/>
            <person name="Sommer R.J."/>
        </authorList>
    </citation>
    <scope>NUCLEOTIDE SEQUENCE [LARGE SCALE GENOMIC DNA]</scope>
    <source>
        <strain evidence="10">RS5460</strain>
    </source>
</reference>
<keyword evidence="1" id="KW-0677">Repeat</keyword>
<dbReference type="InterPro" id="IPR003598">
    <property type="entry name" value="Ig_sub2"/>
</dbReference>
<evidence type="ECO:0000256" key="5">
    <source>
        <dbReference type="SAM" id="Phobius"/>
    </source>
</evidence>
<dbReference type="CDD" id="cd00037">
    <property type="entry name" value="CLECT"/>
    <property type="match status" value="1"/>
</dbReference>
<feature type="transmembrane region" description="Helical" evidence="5">
    <location>
        <begin position="1170"/>
        <end position="1193"/>
    </location>
</feature>
<evidence type="ECO:0000256" key="1">
    <source>
        <dbReference type="ARBA" id="ARBA00022737"/>
    </source>
</evidence>
<dbReference type="PANTHER" id="PTHR44170:SF6">
    <property type="entry name" value="CONTACTIN"/>
    <property type="match status" value="1"/>
</dbReference>
<feature type="region of interest" description="Disordered" evidence="4">
    <location>
        <begin position="841"/>
        <end position="863"/>
    </location>
</feature>
<dbReference type="InterPro" id="IPR003599">
    <property type="entry name" value="Ig_sub"/>
</dbReference>
<dbReference type="GO" id="GO:0007411">
    <property type="term" value="P:axon guidance"/>
    <property type="evidence" value="ECO:0007669"/>
    <property type="project" value="TreeGrafter"/>
</dbReference>
<name>A0AAN5CR97_9BILA</name>
<evidence type="ECO:0000259" key="8">
    <source>
        <dbReference type="PROSITE" id="PS50853"/>
    </source>
</evidence>
<feature type="domain" description="Fibronectin type-III" evidence="8">
    <location>
        <begin position="1064"/>
        <end position="1169"/>
    </location>
</feature>
<keyword evidence="10" id="KW-1185">Reference proteome</keyword>
<dbReference type="FunFam" id="2.60.40.10:FF:000032">
    <property type="entry name" value="palladin isoform X1"/>
    <property type="match status" value="1"/>
</dbReference>
<dbReference type="CDD" id="cd00063">
    <property type="entry name" value="FN3"/>
    <property type="match status" value="2"/>
</dbReference>
<dbReference type="SMART" id="SM00060">
    <property type="entry name" value="FN3"/>
    <property type="match status" value="3"/>
</dbReference>
<evidence type="ECO:0000256" key="2">
    <source>
        <dbReference type="ARBA" id="ARBA00023157"/>
    </source>
</evidence>
<dbReference type="InterPro" id="IPR013783">
    <property type="entry name" value="Ig-like_fold"/>
</dbReference>
<dbReference type="InterPro" id="IPR007110">
    <property type="entry name" value="Ig-like_dom"/>
</dbReference>
<dbReference type="Pfam" id="PF13927">
    <property type="entry name" value="Ig_3"/>
    <property type="match status" value="1"/>
</dbReference>
<dbReference type="GO" id="GO:0005886">
    <property type="term" value="C:plasma membrane"/>
    <property type="evidence" value="ECO:0007669"/>
    <property type="project" value="TreeGrafter"/>
</dbReference>
<accession>A0AAN5CR97</accession>
<evidence type="ECO:0000313" key="9">
    <source>
        <dbReference type="EMBL" id="GMR49082.1"/>
    </source>
</evidence>
<feature type="domain" description="Ig-like" evidence="7">
    <location>
        <begin position="449"/>
        <end position="541"/>
    </location>
</feature>
<organism evidence="9 10">
    <name type="scientific">Pristionchus mayeri</name>
    <dbReference type="NCBI Taxonomy" id="1317129"/>
    <lineage>
        <taxon>Eukaryota</taxon>
        <taxon>Metazoa</taxon>
        <taxon>Ecdysozoa</taxon>
        <taxon>Nematoda</taxon>
        <taxon>Chromadorea</taxon>
        <taxon>Rhabditida</taxon>
        <taxon>Rhabditina</taxon>
        <taxon>Diplogasteromorpha</taxon>
        <taxon>Diplogasteroidea</taxon>
        <taxon>Neodiplogasteridae</taxon>
        <taxon>Pristionchus</taxon>
    </lineage>
</organism>
<feature type="domain" description="Ig-like" evidence="7">
    <location>
        <begin position="639"/>
        <end position="739"/>
    </location>
</feature>
<dbReference type="InterPro" id="IPR013098">
    <property type="entry name" value="Ig_I-set"/>
</dbReference>
<evidence type="ECO:0000313" key="10">
    <source>
        <dbReference type="Proteomes" id="UP001328107"/>
    </source>
</evidence>
<dbReference type="AlphaFoldDB" id="A0AAN5CR97"/>
<dbReference type="CDD" id="cd00096">
    <property type="entry name" value="Ig"/>
    <property type="match status" value="1"/>
</dbReference>
<dbReference type="PANTHER" id="PTHR44170">
    <property type="entry name" value="PROTEIN SIDEKICK"/>
    <property type="match status" value="1"/>
</dbReference>
<feature type="domain" description="Ig-like" evidence="7">
    <location>
        <begin position="547"/>
        <end position="631"/>
    </location>
</feature>
<keyword evidence="5" id="KW-0812">Transmembrane</keyword>
<dbReference type="SUPFAM" id="SSF49265">
    <property type="entry name" value="Fibronectin type III"/>
    <property type="match status" value="2"/>
</dbReference>
<dbReference type="InterPro" id="IPR036179">
    <property type="entry name" value="Ig-like_dom_sf"/>
</dbReference>
<dbReference type="InterPro" id="IPR016187">
    <property type="entry name" value="CTDL_fold"/>
</dbReference>
<dbReference type="InterPro" id="IPR016186">
    <property type="entry name" value="C-type_lectin-like/link_sf"/>
</dbReference>
<dbReference type="PROSITE" id="PS50835">
    <property type="entry name" value="IG_LIKE"/>
    <property type="match status" value="6"/>
</dbReference>
<protein>
    <submittedName>
        <fullName evidence="9">Uncharacterized protein</fullName>
    </submittedName>
</protein>
<keyword evidence="5" id="KW-1133">Transmembrane helix</keyword>
<feature type="domain" description="Fibronectin type-III" evidence="8">
    <location>
        <begin position="963"/>
        <end position="1058"/>
    </location>
</feature>
<feature type="domain" description="Ig-like" evidence="7">
    <location>
        <begin position="363"/>
        <end position="444"/>
    </location>
</feature>
<dbReference type="PROSITE" id="PS50853">
    <property type="entry name" value="FN3"/>
    <property type="match status" value="3"/>
</dbReference>
<dbReference type="SUPFAM" id="SSF56436">
    <property type="entry name" value="C-type lectin-like"/>
    <property type="match status" value="1"/>
</dbReference>
<dbReference type="Proteomes" id="UP001328107">
    <property type="component" value="Unassembled WGS sequence"/>
</dbReference>
<dbReference type="GO" id="GO:0030424">
    <property type="term" value="C:axon"/>
    <property type="evidence" value="ECO:0007669"/>
    <property type="project" value="TreeGrafter"/>
</dbReference>
<dbReference type="GO" id="GO:0098609">
    <property type="term" value="P:cell-cell adhesion"/>
    <property type="evidence" value="ECO:0007669"/>
    <property type="project" value="TreeGrafter"/>
</dbReference>
<sequence>MEKPLFSLVLLLLLMHSLGEARCPLGWSEMGERKNHCVRPTLSAMTRDEAEKRCREEEAELVSTADREVMQDLTDVLDTLYEDGLVELEWLVRSDGPNEATILQRNNGTYNIGHTSPTASLPFVCELTQAGMRSTLLRDELIPRGAPKIMWDMRGEVFFSIQLQSEMLALRCPFSGTPQPKLVWHRNDVPMTDNSSPNISFLVSGGTLLLTPSPEFAYSSFHCVASSILGTARSPPAVLKPAFLDAFPLSRFDSFPLLDGGAALPCHAPAHQPKSLTYSWLIKNEEDSDEERSEILQQDERVFISIDGTLFFSNVHKDDEKRYSCSIRVPTTESGHYGPFFRLIVPPSYALAHFPPRIDPGHPKVFPDIPLRKETVYLECFAFANPSPSYGWARSDGRGLPARSSLLNHGRVLRIEAVEGSDGGRYVCTAGNDRGVATAQVTLVVRDVPKIIIPLVDTLAATGESLLLDCPLSTADTMTTMEWFRNDKPLVRLLLSHSQRKRITTSGTTLSISKVEKEDAGVYSCIATNEIGASSSSALVEVRDVAPHFPALALPAKIFAVKGSSLVIPCTYQASPLGRSHWTNAGGEIIGEEGRIRVDNRVLRLDSIDKSDEGPYFCSAHNRVGKAHTVTHVVVIDSPDVRLSSHSTDGASPAVNISCEVDLSCTGEDCPEPLFEWTLNDEPLQISPLRHIVTPHVKEKHLHGKRMRHKMDLKIERGSNRIGRFACSSLFGAAKSEMSHWSPAAPPPSPIGVKVERRKGGRGRVLIRWNMPPSIRETRDQGRDDGERRENAVDGYIVEYRTKGDRRWKNVSRRNVESIGERSASIEELAPNTYHQFRVRSLSSSGRGDASAPSDWLQTAPAPPVESIEGLRWTAQDAQTILVEWDPIEREHPSGANLRYRVSWGDEKTANIETKETHAPSLLIRTPPPESCSSLVISVLPVNDEGAGTDAASTVAFLNAKGEIRDVTLTNATSLNATAVHLEWAWQENHCHALYGVEITCITALSPSISVSVSSEYSSHAVVGLMPSLTYSCTLRPFDKRGNFGKQSNALLVSTERPAPEDAPVITLFGWRQEDDGSLSTVMEWTPVPFEKGTSGGNRSTWGYKVYISIADTFTVFDLPEDELTNPSKPSVKLEGLQPVYTYVARVAAYNSGGVGPQSEPKSIRLGIRYFQLVSSVGSTTNFILLILLLTLAQL</sequence>
<dbReference type="EMBL" id="BTRK01000004">
    <property type="protein sequence ID" value="GMR49082.1"/>
    <property type="molecule type" value="Genomic_DNA"/>
</dbReference>